<dbReference type="EMBL" id="CP022684">
    <property type="protein sequence ID" value="AUM11448.1"/>
    <property type="molecule type" value="Genomic_DNA"/>
</dbReference>
<protein>
    <recommendedName>
        <fullName evidence="2">diguanylate cyclase</fullName>
        <ecNumber evidence="2">2.7.7.65</ecNumber>
    </recommendedName>
</protein>
<feature type="transmembrane region" description="Helical" evidence="5">
    <location>
        <begin position="171"/>
        <end position="190"/>
    </location>
</feature>
<comment type="catalytic activity">
    <reaction evidence="3">
        <text>2 GTP = 3',3'-c-di-GMP + 2 diphosphate</text>
        <dbReference type="Rhea" id="RHEA:24898"/>
        <dbReference type="ChEBI" id="CHEBI:33019"/>
        <dbReference type="ChEBI" id="CHEBI:37565"/>
        <dbReference type="ChEBI" id="CHEBI:58805"/>
        <dbReference type="EC" id="2.7.7.65"/>
    </reaction>
</comment>
<dbReference type="KEGG" id="kak:Kalk_02965"/>
<dbReference type="Gene3D" id="3.30.70.270">
    <property type="match status" value="1"/>
</dbReference>
<feature type="domain" description="GGDEF" evidence="6">
    <location>
        <begin position="279"/>
        <end position="416"/>
    </location>
</feature>
<sequence>MENSRHSLSPEGPNGPDDHESQPLVRSELHGQFYVNRMRLRFAGGLEDRYRRYCGLRDRRYIRQLVNILVALYALYGLFDWLLLGAQVEPILKIRYAMGLPGLVSIWFLVHSRKFDSYLDKLVVLGLFWLSVTTLTMIRVVPDEAKGLYLISELAIIMAGLTIGKMRFWPALTSGLLFVVSYLLILMPFGGVFSFLAYYLFLSVGAIGLCLLAQYSSDRSSRREFLQKLLIHRKNQQLKKLNSRLKDLAEVDPLTGIGNRRSFDQVLDEEWRRARRRGYNLAILMCDIDFFKSYNDSFGHQQGDLCIQQVAQCMKQTVRRPGDLVARYGGEEFAVILPALDKEEAANVARVICQSVRDLRIPHPTSHANEFVTISVGVAAVLPDEESVASDLVGLADEALYLAKKNGRNRIQVYRPAVESGQKLMDSSPKSVG</sequence>
<dbReference type="GO" id="GO:0052621">
    <property type="term" value="F:diguanylate cyclase activity"/>
    <property type="evidence" value="ECO:0007669"/>
    <property type="project" value="UniProtKB-EC"/>
</dbReference>
<name>A0A2K9LGG1_9GAMM</name>
<dbReference type="PANTHER" id="PTHR45138">
    <property type="entry name" value="REGULATORY COMPONENTS OF SENSORY TRANSDUCTION SYSTEM"/>
    <property type="match status" value="1"/>
</dbReference>
<dbReference type="Proteomes" id="UP000235116">
    <property type="component" value="Chromosome"/>
</dbReference>
<dbReference type="FunFam" id="3.30.70.270:FF:000001">
    <property type="entry name" value="Diguanylate cyclase domain protein"/>
    <property type="match status" value="1"/>
</dbReference>
<dbReference type="Pfam" id="PF00990">
    <property type="entry name" value="GGDEF"/>
    <property type="match status" value="1"/>
</dbReference>
<feature type="region of interest" description="Disordered" evidence="4">
    <location>
        <begin position="1"/>
        <end position="22"/>
    </location>
</feature>
<comment type="cofactor">
    <cofactor evidence="1">
        <name>Mg(2+)</name>
        <dbReference type="ChEBI" id="CHEBI:18420"/>
    </cofactor>
</comment>
<evidence type="ECO:0000259" key="6">
    <source>
        <dbReference type="PROSITE" id="PS50887"/>
    </source>
</evidence>
<dbReference type="EC" id="2.7.7.65" evidence="2"/>
<evidence type="ECO:0000256" key="4">
    <source>
        <dbReference type="SAM" id="MobiDB-lite"/>
    </source>
</evidence>
<dbReference type="GO" id="GO:0005886">
    <property type="term" value="C:plasma membrane"/>
    <property type="evidence" value="ECO:0007669"/>
    <property type="project" value="TreeGrafter"/>
</dbReference>
<evidence type="ECO:0000313" key="7">
    <source>
        <dbReference type="EMBL" id="AUM11448.1"/>
    </source>
</evidence>
<dbReference type="NCBIfam" id="TIGR00254">
    <property type="entry name" value="GGDEF"/>
    <property type="match status" value="1"/>
</dbReference>
<evidence type="ECO:0000256" key="3">
    <source>
        <dbReference type="ARBA" id="ARBA00034247"/>
    </source>
</evidence>
<keyword evidence="8" id="KW-1185">Reference proteome</keyword>
<accession>A0A2K9LGG1</accession>
<dbReference type="GO" id="GO:1902201">
    <property type="term" value="P:negative regulation of bacterial-type flagellum-dependent cell motility"/>
    <property type="evidence" value="ECO:0007669"/>
    <property type="project" value="TreeGrafter"/>
</dbReference>
<feature type="transmembrane region" description="Helical" evidence="5">
    <location>
        <begin position="122"/>
        <end position="141"/>
    </location>
</feature>
<dbReference type="InterPro" id="IPR000160">
    <property type="entry name" value="GGDEF_dom"/>
</dbReference>
<reference evidence="8" key="1">
    <citation type="submission" date="2017-08" db="EMBL/GenBank/DDBJ databases">
        <title>Direct submision.</title>
        <authorList>
            <person name="Kim S.-J."/>
            <person name="Rhee S.-K."/>
        </authorList>
    </citation>
    <scope>NUCLEOTIDE SEQUENCE [LARGE SCALE GENOMIC DNA]</scope>
    <source>
        <strain evidence="8">GI5</strain>
    </source>
</reference>
<dbReference type="InterPro" id="IPR029787">
    <property type="entry name" value="Nucleotide_cyclase"/>
</dbReference>
<feature type="transmembrane region" description="Helical" evidence="5">
    <location>
        <begin position="61"/>
        <end position="79"/>
    </location>
</feature>
<evidence type="ECO:0000256" key="5">
    <source>
        <dbReference type="SAM" id="Phobius"/>
    </source>
</evidence>
<dbReference type="InterPro" id="IPR050469">
    <property type="entry name" value="Diguanylate_Cyclase"/>
</dbReference>
<organism evidence="7 8">
    <name type="scientific">Ketobacter alkanivorans</name>
    <dbReference type="NCBI Taxonomy" id="1917421"/>
    <lineage>
        <taxon>Bacteria</taxon>
        <taxon>Pseudomonadati</taxon>
        <taxon>Pseudomonadota</taxon>
        <taxon>Gammaproteobacteria</taxon>
        <taxon>Pseudomonadales</taxon>
        <taxon>Ketobacteraceae</taxon>
        <taxon>Ketobacter</taxon>
    </lineage>
</organism>
<gene>
    <name evidence="7" type="ORF">Kalk_02965</name>
</gene>
<evidence type="ECO:0000313" key="8">
    <source>
        <dbReference type="Proteomes" id="UP000235116"/>
    </source>
</evidence>
<dbReference type="PROSITE" id="PS50887">
    <property type="entry name" value="GGDEF"/>
    <property type="match status" value="1"/>
</dbReference>
<dbReference type="GO" id="GO:0043709">
    <property type="term" value="P:cell adhesion involved in single-species biofilm formation"/>
    <property type="evidence" value="ECO:0007669"/>
    <property type="project" value="TreeGrafter"/>
</dbReference>
<feature type="transmembrane region" description="Helical" evidence="5">
    <location>
        <begin position="91"/>
        <end position="110"/>
    </location>
</feature>
<keyword evidence="5" id="KW-0472">Membrane</keyword>
<evidence type="ECO:0000256" key="1">
    <source>
        <dbReference type="ARBA" id="ARBA00001946"/>
    </source>
</evidence>
<dbReference type="SMART" id="SM00267">
    <property type="entry name" value="GGDEF"/>
    <property type="match status" value="1"/>
</dbReference>
<dbReference type="RefSeq" id="WP_101892788.1">
    <property type="nucleotide sequence ID" value="NZ_CP022684.1"/>
</dbReference>
<dbReference type="PANTHER" id="PTHR45138:SF9">
    <property type="entry name" value="DIGUANYLATE CYCLASE DGCM-RELATED"/>
    <property type="match status" value="1"/>
</dbReference>
<keyword evidence="5" id="KW-1133">Transmembrane helix</keyword>
<dbReference type="AlphaFoldDB" id="A0A2K9LGG1"/>
<dbReference type="SUPFAM" id="SSF55073">
    <property type="entry name" value="Nucleotide cyclase"/>
    <property type="match status" value="1"/>
</dbReference>
<keyword evidence="5" id="KW-0812">Transmembrane</keyword>
<dbReference type="InterPro" id="IPR043128">
    <property type="entry name" value="Rev_trsase/Diguanyl_cyclase"/>
</dbReference>
<dbReference type="OrthoDB" id="5756373at2"/>
<evidence type="ECO:0000256" key="2">
    <source>
        <dbReference type="ARBA" id="ARBA00012528"/>
    </source>
</evidence>
<feature type="transmembrane region" description="Helical" evidence="5">
    <location>
        <begin position="196"/>
        <end position="215"/>
    </location>
</feature>
<proteinExistence type="predicted"/>
<dbReference type="CDD" id="cd01949">
    <property type="entry name" value="GGDEF"/>
    <property type="match status" value="1"/>
</dbReference>